<dbReference type="PRINTS" id="PR00100">
    <property type="entry name" value="AOTCASE"/>
</dbReference>
<proteinExistence type="inferred from homology"/>
<dbReference type="EMBL" id="JBHTJS010000046">
    <property type="protein sequence ID" value="MFD1008917.1"/>
    <property type="molecule type" value="Genomic_DNA"/>
</dbReference>
<dbReference type="Pfam" id="PF02729">
    <property type="entry name" value="OTCace_N"/>
    <property type="match status" value="1"/>
</dbReference>
<dbReference type="InterPro" id="IPR006131">
    <property type="entry name" value="Asp_carbamoyltransf_Asp/Orn-bd"/>
</dbReference>
<dbReference type="EC" id="2.1.3.2" evidence="7"/>
<dbReference type="InterPro" id="IPR006132">
    <property type="entry name" value="Asp/Orn_carbamoyltranf_P-bd"/>
</dbReference>
<evidence type="ECO:0000313" key="11">
    <source>
        <dbReference type="Proteomes" id="UP001597048"/>
    </source>
</evidence>
<evidence type="ECO:0000256" key="6">
    <source>
        <dbReference type="ARBA" id="ARBA00048859"/>
    </source>
</evidence>
<accession>A0ABW3KMV9</accession>
<dbReference type="PRINTS" id="PR00101">
    <property type="entry name" value="ATCASE"/>
</dbReference>
<protein>
    <recommendedName>
        <fullName evidence="7">Aspartate carbamoyltransferase</fullName>
        <ecNumber evidence="7">2.1.3.2</ecNumber>
    </recommendedName>
    <alternativeName>
        <fullName evidence="7">Aspartate transcarbamylase</fullName>
        <shortName evidence="7">ATCase</shortName>
    </alternativeName>
</protein>
<feature type="binding site" evidence="7">
    <location>
        <position position="228"/>
    </location>
    <ligand>
        <name>L-aspartate</name>
        <dbReference type="ChEBI" id="CHEBI:29991"/>
    </ligand>
</feature>
<dbReference type="InterPro" id="IPR036901">
    <property type="entry name" value="Asp/Orn_carbamoylTrfase_sf"/>
</dbReference>
<dbReference type="InterPro" id="IPR006130">
    <property type="entry name" value="Asp/Orn_carbamoylTrfase"/>
</dbReference>
<evidence type="ECO:0000256" key="7">
    <source>
        <dbReference type="HAMAP-Rule" id="MF_00001"/>
    </source>
</evidence>
<dbReference type="Gene3D" id="3.40.50.1370">
    <property type="entry name" value="Aspartate/ornithine carbamoyltransferase"/>
    <property type="match status" value="2"/>
</dbReference>
<comment type="catalytic activity">
    <reaction evidence="6 7">
        <text>carbamoyl phosphate + L-aspartate = N-carbamoyl-L-aspartate + phosphate + H(+)</text>
        <dbReference type="Rhea" id="RHEA:20013"/>
        <dbReference type="ChEBI" id="CHEBI:15378"/>
        <dbReference type="ChEBI" id="CHEBI:29991"/>
        <dbReference type="ChEBI" id="CHEBI:32814"/>
        <dbReference type="ChEBI" id="CHEBI:43474"/>
        <dbReference type="ChEBI" id="CHEBI:58228"/>
        <dbReference type="EC" id="2.1.3.2"/>
    </reaction>
</comment>
<feature type="binding site" evidence="7">
    <location>
        <position position="266"/>
    </location>
    <ligand>
        <name>carbamoyl phosphate</name>
        <dbReference type="ChEBI" id="CHEBI:58228"/>
    </ligand>
</feature>
<feature type="binding site" evidence="7">
    <location>
        <position position="106"/>
    </location>
    <ligand>
        <name>carbamoyl phosphate</name>
        <dbReference type="ChEBI" id="CHEBI:58228"/>
    </ligand>
</feature>
<dbReference type="Proteomes" id="UP001597048">
    <property type="component" value="Unassembled WGS sequence"/>
</dbReference>
<dbReference type="GO" id="GO:0004070">
    <property type="term" value="F:aspartate carbamoyltransferase activity"/>
    <property type="evidence" value="ECO:0007669"/>
    <property type="project" value="UniProtKB-EC"/>
</dbReference>
<dbReference type="InterPro" id="IPR002082">
    <property type="entry name" value="Asp_carbamoyltransf"/>
</dbReference>
<keyword evidence="4 7" id="KW-0665">Pyrimidine biosynthesis</keyword>
<evidence type="ECO:0000259" key="8">
    <source>
        <dbReference type="Pfam" id="PF00185"/>
    </source>
</evidence>
<feature type="domain" description="Aspartate/ornithine carbamoyltransferase Asp/Orn-binding" evidence="8">
    <location>
        <begin position="153"/>
        <end position="301"/>
    </location>
</feature>
<dbReference type="SUPFAM" id="SSF53671">
    <property type="entry name" value="Aspartate/ornithine carbamoyltransferase"/>
    <property type="match status" value="1"/>
</dbReference>
<comment type="similarity">
    <text evidence="2 7">Belongs to the aspartate/ornithine carbamoyltransferase superfamily. ATCase family.</text>
</comment>
<comment type="function">
    <text evidence="5 7">Catalyzes the condensation of carbamoyl phosphate and aspartate to form carbamoyl aspartate and inorganic phosphate, the committed step in the de novo pyrimidine nucleotide biosynthesis pathway.</text>
</comment>
<feature type="binding site" evidence="7">
    <location>
        <position position="55"/>
    </location>
    <ligand>
        <name>carbamoyl phosphate</name>
        <dbReference type="ChEBI" id="CHEBI:58228"/>
    </ligand>
</feature>
<evidence type="ECO:0000256" key="4">
    <source>
        <dbReference type="ARBA" id="ARBA00022975"/>
    </source>
</evidence>
<dbReference type="HAMAP" id="MF_00001">
    <property type="entry name" value="Asp_carb_tr"/>
    <property type="match status" value="1"/>
</dbReference>
<reference evidence="11" key="1">
    <citation type="journal article" date="2019" name="Int. J. Syst. Evol. Microbiol.">
        <title>The Global Catalogue of Microorganisms (GCM) 10K type strain sequencing project: providing services to taxonomists for standard genome sequencing and annotation.</title>
        <authorList>
            <consortium name="The Broad Institute Genomics Platform"/>
            <consortium name="The Broad Institute Genome Sequencing Center for Infectious Disease"/>
            <person name="Wu L."/>
            <person name="Ma J."/>
        </authorList>
    </citation>
    <scope>NUCLEOTIDE SEQUENCE [LARGE SCALE GENOMIC DNA]</scope>
    <source>
        <strain evidence="11">CCUG 60525</strain>
    </source>
</reference>
<dbReference type="NCBIfam" id="NF002032">
    <property type="entry name" value="PRK00856.1"/>
    <property type="match status" value="1"/>
</dbReference>
<dbReference type="NCBIfam" id="TIGR00670">
    <property type="entry name" value="asp_carb_tr"/>
    <property type="match status" value="1"/>
</dbReference>
<evidence type="ECO:0000313" key="10">
    <source>
        <dbReference type="EMBL" id="MFD1008917.1"/>
    </source>
</evidence>
<dbReference type="PANTHER" id="PTHR45753">
    <property type="entry name" value="ORNITHINE CARBAMOYLTRANSFERASE, MITOCHONDRIAL"/>
    <property type="match status" value="1"/>
</dbReference>
<dbReference type="PROSITE" id="PS00097">
    <property type="entry name" value="CARBAMOYLTRANSFERASE"/>
    <property type="match status" value="1"/>
</dbReference>
<comment type="subunit">
    <text evidence="7">Heterododecamer (2C3:3R2) of six catalytic PyrB chains organized as two trimers (C3), and six regulatory PyrI chains organized as three dimers (R2).</text>
</comment>
<keyword evidence="3 7" id="KW-0808">Transferase</keyword>
<gene>
    <name evidence="7 10" type="primary">pyrB</name>
    <name evidence="10" type="ORF">ACFQ1C_12210</name>
</gene>
<name>A0ABW3KMV9_9GAMM</name>
<comment type="pathway">
    <text evidence="1 7">Pyrimidine metabolism; UMP biosynthesis via de novo pathway; (S)-dihydroorotate from bicarbonate: step 2/3.</text>
</comment>
<organism evidence="10 11">
    <name type="scientific">Oceanisphaera ostreae</name>
    <dbReference type="NCBI Taxonomy" id="914151"/>
    <lineage>
        <taxon>Bacteria</taxon>
        <taxon>Pseudomonadati</taxon>
        <taxon>Pseudomonadota</taxon>
        <taxon>Gammaproteobacteria</taxon>
        <taxon>Aeromonadales</taxon>
        <taxon>Aeromonadaceae</taxon>
        <taxon>Oceanisphaera</taxon>
    </lineage>
</organism>
<comment type="caution">
    <text evidence="10">The sequence shown here is derived from an EMBL/GenBank/DDBJ whole genome shotgun (WGS) entry which is preliminary data.</text>
</comment>
<feature type="binding site" evidence="7">
    <location>
        <position position="137"/>
    </location>
    <ligand>
        <name>carbamoyl phosphate</name>
        <dbReference type="ChEBI" id="CHEBI:58228"/>
    </ligand>
</feature>
<evidence type="ECO:0000256" key="5">
    <source>
        <dbReference type="ARBA" id="ARBA00043884"/>
    </source>
</evidence>
<feature type="domain" description="Aspartate/ornithine carbamoyltransferase carbamoyl-P binding" evidence="9">
    <location>
        <begin position="8"/>
        <end position="147"/>
    </location>
</feature>
<dbReference type="RefSeq" id="WP_379558894.1">
    <property type="nucleotide sequence ID" value="NZ_JBHTJS010000046.1"/>
</dbReference>
<evidence type="ECO:0000256" key="2">
    <source>
        <dbReference type="ARBA" id="ARBA00008896"/>
    </source>
</evidence>
<sequence length="308" mass="34151">MANPLYQKHIISITDFTRSELELVIDTAVKLKSQPHPEVLQHQVVASCFFEASTRTRLSFETAIQRLGGSVIGFSDSTSTSLAKKGETLADSVKVISSYCDAFIMRHPQEGAARLAAEFSSVPVINAGDGSNQHPTQTLLDLFSIYETQGTLQGLTIAFVGDLKYGRTVHSLTQALSLFGCKFYFIAPQALAMPDYLCDELIDKGINFEICDSMEEVMDELDIIYMTRVQKERFDEAEYVHVASKYVLTPAVLNGAKDSLKVLHPLPRIDEIAVEVDDTPYAYYFQQAENGVYARQALLALVLSESLL</sequence>
<keyword evidence="11" id="KW-1185">Reference proteome</keyword>
<evidence type="ECO:0000256" key="3">
    <source>
        <dbReference type="ARBA" id="ARBA00022679"/>
    </source>
</evidence>
<dbReference type="Pfam" id="PF00185">
    <property type="entry name" value="OTCace"/>
    <property type="match status" value="1"/>
</dbReference>
<feature type="binding site" evidence="7">
    <location>
        <position position="85"/>
    </location>
    <ligand>
        <name>L-aspartate</name>
        <dbReference type="ChEBI" id="CHEBI:29991"/>
    </ligand>
</feature>
<evidence type="ECO:0000256" key="1">
    <source>
        <dbReference type="ARBA" id="ARBA00004852"/>
    </source>
</evidence>
<feature type="binding site" evidence="7">
    <location>
        <position position="56"/>
    </location>
    <ligand>
        <name>carbamoyl phosphate</name>
        <dbReference type="ChEBI" id="CHEBI:58228"/>
    </ligand>
</feature>
<feature type="binding site" evidence="7">
    <location>
        <position position="267"/>
    </location>
    <ligand>
        <name>carbamoyl phosphate</name>
        <dbReference type="ChEBI" id="CHEBI:58228"/>
    </ligand>
</feature>
<feature type="binding site" evidence="7">
    <location>
        <position position="167"/>
    </location>
    <ligand>
        <name>L-aspartate</name>
        <dbReference type="ChEBI" id="CHEBI:29991"/>
    </ligand>
</feature>
<dbReference type="PANTHER" id="PTHR45753:SF6">
    <property type="entry name" value="ASPARTATE CARBAMOYLTRANSFERASE"/>
    <property type="match status" value="1"/>
</dbReference>
<feature type="binding site" evidence="7">
    <location>
        <position position="134"/>
    </location>
    <ligand>
        <name>carbamoyl phosphate</name>
        <dbReference type="ChEBI" id="CHEBI:58228"/>
    </ligand>
</feature>
<evidence type="ECO:0000259" key="9">
    <source>
        <dbReference type="Pfam" id="PF02729"/>
    </source>
</evidence>